<reference evidence="2" key="1">
    <citation type="submission" date="2023-03" db="EMBL/GenBank/DDBJ databases">
        <title>Massive genome expansion in bonnet fungi (Mycena s.s.) driven by repeated elements and novel gene families across ecological guilds.</title>
        <authorList>
            <consortium name="Lawrence Berkeley National Laboratory"/>
            <person name="Harder C.B."/>
            <person name="Miyauchi S."/>
            <person name="Viragh M."/>
            <person name="Kuo A."/>
            <person name="Thoen E."/>
            <person name="Andreopoulos B."/>
            <person name="Lu D."/>
            <person name="Skrede I."/>
            <person name="Drula E."/>
            <person name="Henrissat B."/>
            <person name="Morin E."/>
            <person name="Kohler A."/>
            <person name="Barry K."/>
            <person name="LaButti K."/>
            <person name="Morin E."/>
            <person name="Salamov A."/>
            <person name="Lipzen A."/>
            <person name="Mereny Z."/>
            <person name="Hegedus B."/>
            <person name="Baldrian P."/>
            <person name="Stursova M."/>
            <person name="Weitz H."/>
            <person name="Taylor A."/>
            <person name="Grigoriev I.V."/>
            <person name="Nagy L.G."/>
            <person name="Martin F."/>
            <person name="Kauserud H."/>
        </authorList>
    </citation>
    <scope>NUCLEOTIDE SEQUENCE</scope>
    <source>
        <strain evidence="2">CBHHK067</strain>
    </source>
</reference>
<dbReference type="Proteomes" id="UP001221757">
    <property type="component" value="Unassembled WGS sequence"/>
</dbReference>
<evidence type="ECO:0000256" key="1">
    <source>
        <dbReference type="SAM" id="MobiDB-lite"/>
    </source>
</evidence>
<accession>A0AAD7D5W2</accession>
<name>A0AAD7D5W2_MYCRO</name>
<keyword evidence="3" id="KW-1185">Reference proteome</keyword>
<gene>
    <name evidence="2" type="ORF">B0H17DRAFT_1138713</name>
</gene>
<proteinExistence type="predicted"/>
<dbReference type="EMBL" id="JARKIE010000122">
    <property type="protein sequence ID" value="KAJ7681151.1"/>
    <property type="molecule type" value="Genomic_DNA"/>
</dbReference>
<organism evidence="2 3">
    <name type="scientific">Mycena rosella</name>
    <name type="common">Pink bonnet</name>
    <name type="synonym">Agaricus rosellus</name>
    <dbReference type="NCBI Taxonomy" id="1033263"/>
    <lineage>
        <taxon>Eukaryota</taxon>
        <taxon>Fungi</taxon>
        <taxon>Dikarya</taxon>
        <taxon>Basidiomycota</taxon>
        <taxon>Agaricomycotina</taxon>
        <taxon>Agaricomycetes</taxon>
        <taxon>Agaricomycetidae</taxon>
        <taxon>Agaricales</taxon>
        <taxon>Marasmiineae</taxon>
        <taxon>Mycenaceae</taxon>
        <taxon>Mycena</taxon>
    </lineage>
</organism>
<feature type="region of interest" description="Disordered" evidence="1">
    <location>
        <begin position="167"/>
        <end position="186"/>
    </location>
</feature>
<comment type="caution">
    <text evidence="2">The sequence shown here is derived from an EMBL/GenBank/DDBJ whole genome shotgun (WGS) entry which is preliminary data.</text>
</comment>
<sequence>MGPQYHLPRGHGGMLNLWRLDPKYFAQLNPWFKVEFSARRPNKPDAADEDSYNGRKLACQNFVYILNRRLPVGRALTVGQALACRPIRIVTHPLPPAHPLSRPSVLLQVLSYRIPRLGISAKSFGQTGGTLYASTEDNERSEVNAHRWCPSHLHPVAAKRDVVSESAKGLPGWRTKREKRKDESKRKEMVIYPYRSQTSIRSPNAWTVRLLS</sequence>
<evidence type="ECO:0000313" key="3">
    <source>
        <dbReference type="Proteomes" id="UP001221757"/>
    </source>
</evidence>
<evidence type="ECO:0000313" key="2">
    <source>
        <dbReference type="EMBL" id="KAJ7681151.1"/>
    </source>
</evidence>
<dbReference type="AlphaFoldDB" id="A0AAD7D5W2"/>
<protein>
    <submittedName>
        <fullName evidence="2">Uncharacterized protein</fullName>
    </submittedName>
</protein>